<evidence type="ECO:0000259" key="4">
    <source>
        <dbReference type="PROSITE" id="PS51677"/>
    </source>
</evidence>
<organism evidence="5 6">
    <name type="scientific">Flavobacterium keumense</name>
    <dbReference type="NCBI Taxonomy" id="1306518"/>
    <lineage>
        <taxon>Bacteria</taxon>
        <taxon>Pseudomonadati</taxon>
        <taxon>Bacteroidota</taxon>
        <taxon>Flavobacteriia</taxon>
        <taxon>Flavobacteriales</taxon>
        <taxon>Flavobacteriaceae</taxon>
        <taxon>Flavobacterium</taxon>
    </lineage>
</organism>
<evidence type="ECO:0000256" key="2">
    <source>
        <dbReference type="ARBA" id="ARBA00022729"/>
    </source>
</evidence>
<dbReference type="PROSITE" id="PS51677">
    <property type="entry name" value="NODB"/>
    <property type="match status" value="1"/>
</dbReference>
<dbReference type="InterPro" id="IPR011330">
    <property type="entry name" value="Glyco_hydro/deAcase_b/a-brl"/>
</dbReference>
<evidence type="ECO:0000256" key="1">
    <source>
        <dbReference type="ARBA" id="ARBA00004613"/>
    </source>
</evidence>
<evidence type="ECO:0000256" key="3">
    <source>
        <dbReference type="SAM" id="SignalP"/>
    </source>
</evidence>
<evidence type="ECO:0000313" key="5">
    <source>
        <dbReference type="EMBL" id="WGK95184.1"/>
    </source>
</evidence>
<accession>A0ABY8N6B3</accession>
<dbReference type="RefSeq" id="WP_264534203.1">
    <property type="nucleotide sequence ID" value="NZ_CP092332.1"/>
</dbReference>
<keyword evidence="6" id="KW-1185">Reference proteome</keyword>
<gene>
    <name evidence="5" type="ORF">MG292_02840</name>
</gene>
<feature type="chain" id="PRO_5046801743" evidence="3">
    <location>
        <begin position="23"/>
        <end position="252"/>
    </location>
</feature>
<sequence length="252" mass="29121">MKKSLVLGVVFSFLTISWSCHTKPNNKKEVPILCYHNIKNFSAKASPDVKAYSTTPKRFTEQMKALYDNGYQTISPDELYRYLIHNALLPPKPILITFDDTRAEQFTLAIAEMNKYHFKGVFFIMTVSIGKPGYMTKNQIKILSQTGHTIGLHTWDHTAVTHYTENDWNTQLIRPRKQLENLIGQPIDYFSYPFGLWNQNAISKLRSEHFKLAFILSSAKDKTHPEFTVRRKTIAGTWSTPTMLKVLQTTFH</sequence>
<dbReference type="InterPro" id="IPR051398">
    <property type="entry name" value="Polysacch_Deacetylase"/>
</dbReference>
<keyword evidence="2 3" id="KW-0732">Signal</keyword>
<evidence type="ECO:0000313" key="6">
    <source>
        <dbReference type="Proteomes" id="UP001232117"/>
    </source>
</evidence>
<dbReference type="EMBL" id="CP092332">
    <property type="protein sequence ID" value="WGK95184.1"/>
    <property type="molecule type" value="Genomic_DNA"/>
</dbReference>
<dbReference type="CDD" id="cd10918">
    <property type="entry name" value="CE4_NodB_like_5s_6s"/>
    <property type="match status" value="1"/>
</dbReference>
<comment type="subcellular location">
    <subcellularLocation>
        <location evidence="1">Secreted</location>
    </subcellularLocation>
</comment>
<dbReference type="SUPFAM" id="SSF88713">
    <property type="entry name" value="Glycoside hydrolase/deacetylase"/>
    <property type="match status" value="1"/>
</dbReference>
<feature type="signal peptide" evidence="3">
    <location>
        <begin position="1"/>
        <end position="22"/>
    </location>
</feature>
<dbReference type="InterPro" id="IPR002509">
    <property type="entry name" value="NODB_dom"/>
</dbReference>
<feature type="domain" description="NodB homology" evidence="4">
    <location>
        <begin position="92"/>
        <end position="252"/>
    </location>
</feature>
<dbReference type="PANTHER" id="PTHR34216:SF3">
    <property type="entry name" value="POLY-BETA-1,6-N-ACETYL-D-GLUCOSAMINE N-DEACETYLASE"/>
    <property type="match status" value="1"/>
</dbReference>
<name>A0ABY8N6B3_9FLAO</name>
<protein>
    <submittedName>
        <fullName evidence="5">Polysaccharide deacetylase family protein</fullName>
    </submittedName>
</protein>
<reference evidence="5 6" key="1">
    <citation type="submission" date="2023-06" db="EMBL/GenBank/DDBJ databases">
        <title>Complete Genome Sequence of Flavobacterium keumense K3R-10.</title>
        <authorList>
            <person name="Jeong H."/>
            <person name="Jhang S.Y."/>
            <person name="Kim J.N."/>
        </authorList>
    </citation>
    <scope>NUCLEOTIDE SEQUENCE [LARGE SCALE GENOMIC DNA]</scope>
    <source>
        <strain evidence="5 6">K3R-10</strain>
    </source>
</reference>
<dbReference type="Proteomes" id="UP001232117">
    <property type="component" value="Chromosome"/>
</dbReference>
<dbReference type="Gene3D" id="3.20.20.370">
    <property type="entry name" value="Glycoside hydrolase/deacetylase"/>
    <property type="match status" value="1"/>
</dbReference>
<proteinExistence type="predicted"/>
<dbReference type="Pfam" id="PF01522">
    <property type="entry name" value="Polysacc_deac_1"/>
    <property type="match status" value="1"/>
</dbReference>
<dbReference type="PANTHER" id="PTHR34216">
    <property type="match status" value="1"/>
</dbReference>